<evidence type="ECO:0000313" key="2">
    <source>
        <dbReference type="EMBL" id="WPK27237.1"/>
    </source>
</evidence>
<dbReference type="EMBL" id="CP138899">
    <property type="protein sequence ID" value="WPK27237.1"/>
    <property type="molecule type" value="Genomic_DNA"/>
</dbReference>
<evidence type="ECO:0000256" key="1">
    <source>
        <dbReference type="SAM" id="MobiDB-lite"/>
    </source>
</evidence>
<sequence length="491" mass="54485">MAIVQLNVAEARFKSNSKLITDLPSVSDFQLDKILSEIVSPDINNLKDSVLLARDNYQRDLRHELKKYLCLEQQLQHKNIKVLRMSKAFLDKLSKLKKEAHKSKKSATKLKSGRQGREESFDLKVVQNNLSLNSKRARNLLTRLIQLNTKVTGSTQINAETTPLIYRLGRSHQDNSGKSSNVSPSDNSKASHNSLSNETLSTDYEAGDFNQIIESNIYLYRQRIMAKQKEKEDKCQESFLEGFDDDRSPTQKVKGKPSLHNFATAKSSATVFETNLNSLHKKLRINPHPLAIYNSVMSGSALDETEVFGDVSGVSRNEKFVDSSRAGKFTSGPSETLYLKILQISEANQLQNSSGSDGSMSDEEQSQSSSSNQSAVPRGSSAASDKQNFFSFHPVQKHTPLHHTHRPSQSILKKKCIPMTKPKVLAPGSSTSQDDTTLSKLNQSKGDFPVSAVSVRGHFISTTESITPILQAMRSPDAPTDDSRGETNVEL</sequence>
<keyword evidence="3" id="KW-1185">Reference proteome</keyword>
<dbReference type="RefSeq" id="XP_062879615.1">
    <property type="nucleotide sequence ID" value="XM_063023545.1"/>
</dbReference>
<feature type="region of interest" description="Disordered" evidence="1">
    <location>
        <begin position="349"/>
        <end position="385"/>
    </location>
</feature>
<reference evidence="2 3" key="1">
    <citation type="submission" date="2023-10" db="EMBL/GenBank/DDBJ databases">
        <title>Draft Genome Sequence of Candida saopaulonensis from a very Premature Infant with Sepsis.</title>
        <authorList>
            <person name="Ning Y."/>
            <person name="Dai R."/>
            <person name="Xiao M."/>
            <person name="Xu Y."/>
            <person name="Yan Q."/>
            <person name="Zhang L."/>
        </authorList>
    </citation>
    <scope>NUCLEOTIDE SEQUENCE [LARGE SCALE GENOMIC DNA]</scope>
    <source>
        <strain evidence="2 3">19XY460</strain>
    </source>
</reference>
<feature type="region of interest" description="Disordered" evidence="1">
    <location>
        <begin position="170"/>
        <end position="195"/>
    </location>
</feature>
<gene>
    <name evidence="2" type="ORF">PUMCH_004614</name>
</gene>
<name>A0AAX4HH32_9ASCO</name>
<dbReference type="AlphaFoldDB" id="A0AAX4HH32"/>
<organism evidence="2 3">
    <name type="scientific">Australozyma saopauloensis</name>
    <dbReference type="NCBI Taxonomy" id="291208"/>
    <lineage>
        <taxon>Eukaryota</taxon>
        <taxon>Fungi</taxon>
        <taxon>Dikarya</taxon>
        <taxon>Ascomycota</taxon>
        <taxon>Saccharomycotina</taxon>
        <taxon>Pichiomycetes</taxon>
        <taxon>Metschnikowiaceae</taxon>
        <taxon>Australozyma</taxon>
    </lineage>
</organism>
<evidence type="ECO:0000313" key="3">
    <source>
        <dbReference type="Proteomes" id="UP001338582"/>
    </source>
</evidence>
<dbReference type="GeneID" id="88175674"/>
<accession>A0AAX4HH32</accession>
<feature type="compositionally biased region" description="Polar residues" evidence="1">
    <location>
        <begin position="174"/>
        <end position="195"/>
    </location>
</feature>
<protein>
    <submittedName>
        <fullName evidence="2">Uncharacterized protein</fullName>
    </submittedName>
</protein>
<proteinExistence type="predicted"/>
<dbReference type="KEGG" id="asau:88175674"/>
<dbReference type="Proteomes" id="UP001338582">
    <property type="component" value="Chromosome 6"/>
</dbReference>